<gene>
    <name evidence="3" type="ORF">DT076_07620</name>
</gene>
<dbReference type="InterPro" id="IPR009061">
    <property type="entry name" value="DNA-bd_dom_put_sf"/>
</dbReference>
<keyword evidence="1" id="KW-0238">DNA-binding</keyword>
<evidence type="ECO:0000259" key="2">
    <source>
        <dbReference type="PROSITE" id="PS50937"/>
    </source>
</evidence>
<name>A0A367YY06_9ACTN</name>
<dbReference type="EMBL" id="QOUI01000004">
    <property type="protein sequence ID" value="RCK69892.1"/>
    <property type="molecule type" value="Genomic_DNA"/>
</dbReference>
<dbReference type="AlphaFoldDB" id="A0A367YY06"/>
<dbReference type="Pfam" id="PF13411">
    <property type="entry name" value="MerR_1"/>
    <property type="match status" value="1"/>
</dbReference>
<dbReference type="InterPro" id="IPR047057">
    <property type="entry name" value="MerR_fam"/>
</dbReference>
<protein>
    <submittedName>
        <fullName evidence="3">MerR family transcriptional regulator</fullName>
    </submittedName>
</protein>
<keyword evidence="4" id="KW-1185">Reference proteome</keyword>
<dbReference type="Proteomes" id="UP000252770">
    <property type="component" value="Unassembled WGS sequence"/>
</dbReference>
<dbReference type="CDD" id="cd00592">
    <property type="entry name" value="HTH_MerR-like"/>
    <property type="match status" value="1"/>
</dbReference>
<accession>A0A367YY06</accession>
<comment type="caution">
    <text evidence="3">The sequence shown here is derived from an EMBL/GenBank/DDBJ whole genome shotgun (WGS) entry which is preliminary data.</text>
</comment>
<reference evidence="3 4" key="1">
    <citation type="submission" date="2018-07" db="EMBL/GenBank/DDBJ databases">
        <title>Desertimonas flava gen. nov. sp. nov.</title>
        <authorList>
            <person name="Liu S."/>
        </authorList>
    </citation>
    <scope>NUCLEOTIDE SEQUENCE [LARGE SCALE GENOMIC DNA]</scope>
    <source>
        <strain evidence="3 4">16Sb5-5</strain>
    </source>
</reference>
<dbReference type="SUPFAM" id="SSF46955">
    <property type="entry name" value="Putative DNA-binding domain"/>
    <property type="match status" value="1"/>
</dbReference>
<dbReference type="GO" id="GO:0003700">
    <property type="term" value="F:DNA-binding transcription factor activity"/>
    <property type="evidence" value="ECO:0007669"/>
    <property type="project" value="InterPro"/>
</dbReference>
<dbReference type="GO" id="GO:0003677">
    <property type="term" value="F:DNA binding"/>
    <property type="evidence" value="ECO:0007669"/>
    <property type="project" value="UniProtKB-KW"/>
</dbReference>
<organism evidence="3 4">
    <name type="scientific">Desertihabitans brevis</name>
    <dbReference type="NCBI Taxonomy" id="2268447"/>
    <lineage>
        <taxon>Bacteria</taxon>
        <taxon>Bacillati</taxon>
        <taxon>Actinomycetota</taxon>
        <taxon>Actinomycetes</taxon>
        <taxon>Propionibacteriales</taxon>
        <taxon>Propionibacteriaceae</taxon>
        <taxon>Desertihabitans</taxon>
    </lineage>
</organism>
<evidence type="ECO:0000313" key="3">
    <source>
        <dbReference type="EMBL" id="RCK69892.1"/>
    </source>
</evidence>
<evidence type="ECO:0000313" key="4">
    <source>
        <dbReference type="Proteomes" id="UP000252770"/>
    </source>
</evidence>
<dbReference type="PANTHER" id="PTHR30204:SF93">
    <property type="entry name" value="HTH MERR-TYPE DOMAIN-CONTAINING PROTEIN"/>
    <property type="match status" value="1"/>
</dbReference>
<dbReference type="InterPro" id="IPR000551">
    <property type="entry name" value="MerR-type_HTH_dom"/>
</dbReference>
<dbReference type="PROSITE" id="PS50937">
    <property type="entry name" value="HTH_MERR_2"/>
    <property type="match status" value="1"/>
</dbReference>
<sequence>MAWSTRELAELAGTTVKAVRHYHEVGLLEEPERASNGYKQYRIQHLVRLLRIKRLAELGLPLSQIADLGDAEQRPQEALQVLDAELAATIERLQRVRAELRVILRHGTPVDLPEGFGTVGAHLTDADRALVLIYSRLFDEAGMDTVREMLRTADRTPEDEDFEALPADADEEARRDLAERYTPQIRHLLRDNPAVATLGAQLVGGPGPAGRTLGRALNELYNPAQVDVLRRVNALLAEDGSAAGQDG</sequence>
<dbReference type="RefSeq" id="WP_114126078.1">
    <property type="nucleotide sequence ID" value="NZ_QOUI01000004.1"/>
</dbReference>
<evidence type="ECO:0000256" key="1">
    <source>
        <dbReference type="ARBA" id="ARBA00023125"/>
    </source>
</evidence>
<proteinExistence type="predicted"/>
<dbReference type="SMART" id="SM00422">
    <property type="entry name" value="HTH_MERR"/>
    <property type="match status" value="1"/>
</dbReference>
<dbReference type="PANTHER" id="PTHR30204">
    <property type="entry name" value="REDOX-CYCLING DRUG-SENSING TRANSCRIPTIONAL ACTIVATOR SOXR"/>
    <property type="match status" value="1"/>
</dbReference>
<feature type="domain" description="HTH merR-type" evidence="2">
    <location>
        <begin position="2"/>
        <end position="71"/>
    </location>
</feature>
<dbReference type="Gene3D" id="1.10.1660.10">
    <property type="match status" value="1"/>
</dbReference>